<name>A0A8S5RZ46_9CAUD</name>
<evidence type="ECO:0000313" key="1">
    <source>
        <dbReference type="EMBL" id="DAF44044.1"/>
    </source>
</evidence>
<dbReference type="EMBL" id="BK032510">
    <property type="protein sequence ID" value="DAF44044.1"/>
    <property type="molecule type" value="Genomic_DNA"/>
</dbReference>
<protein>
    <submittedName>
        <fullName evidence="1">Uncharacterized protein</fullName>
    </submittedName>
</protein>
<organism evidence="1">
    <name type="scientific">Myoviridae sp. ctNQV2</name>
    <dbReference type="NCBI Taxonomy" id="2827683"/>
    <lineage>
        <taxon>Viruses</taxon>
        <taxon>Duplodnaviria</taxon>
        <taxon>Heunggongvirae</taxon>
        <taxon>Uroviricota</taxon>
        <taxon>Caudoviricetes</taxon>
    </lineage>
</organism>
<sequence>MKNREEVINSLSELSNKMIMDKECIETYAKSLGYSINLDEEFNNYFQSELRKIHPVVNYMYNEPTWKRTLHLLKVTNISDVMLFAICNPEIYMVNRFYNIIEKIDSKKRIIKVERCGYFLTELMSCFNISFIEVRKQSNGKDVYYFDEENFNKVNSVIMYSNVYTTNAINSINDACKEAAKRYETYYDILNLVMGETELNNAFPYINKYLLKQALKS</sequence>
<accession>A0A8S5RZ46</accession>
<proteinExistence type="predicted"/>
<reference evidence="1" key="1">
    <citation type="journal article" date="2021" name="Proc. Natl. Acad. Sci. U.S.A.">
        <title>A Catalog of Tens of Thousands of Viruses from Human Metagenomes Reveals Hidden Associations with Chronic Diseases.</title>
        <authorList>
            <person name="Tisza M.J."/>
            <person name="Buck C.B."/>
        </authorList>
    </citation>
    <scope>NUCLEOTIDE SEQUENCE</scope>
    <source>
        <strain evidence="1">CtNQV2</strain>
    </source>
</reference>